<name>A0A395HA89_9EURO</name>
<evidence type="ECO:0000313" key="1">
    <source>
        <dbReference type="EMBL" id="RAL04871.1"/>
    </source>
</evidence>
<keyword evidence="2" id="KW-1185">Reference proteome</keyword>
<dbReference type="Proteomes" id="UP000249402">
    <property type="component" value="Unassembled WGS sequence"/>
</dbReference>
<gene>
    <name evidence="1" type="ORF">BO80DRAFT_211136</name>
</gene>
<proteinExistence type="predicted"/>
<accession>A0A395HA89</accession>
<evidence type="ECO:0000313" key="2">
    <source>
        <dbReference type="Proteomes" id="UP000249402"/>
    </source>
</evidence>
<dbReference type="RefSeq" id="XP_025579198.1">
    <property type="nucleotide sequence ID" value="XM_025714307.1"/>
</dbReference>
<dbReference type="AlphaFoldDB" id="A0A395HA89"/>
<protein>
    <submittedName>
        <fullName evidence="1">Uncharacterized protein</fullName>
    </submittedName>
</protein>
<reference evidence="1 2" key="1">
    <citation type="submission" date="2018-02" db="EMBL/GenBank/DDBJ databases">
        <title>The genomes of Aspergillus section Nigri reveals drivers in fungal speciation.</title>
        <authorList>
            <consortium name="DOE Joint Genome Institute"/>
            <person name="Vesth T.C."/>
            <person name="Nybo J."/>
            <person name="Theobald S."/>
            <person name="Brandl J."/>
            <person name="Frisvad J.C."/>
            <person name="Nielsen K.F."/>
            <person name="Lyhne E.K."/>
            <person name="Kogle M.E."/>
            <person name="Kuo A."/>
            <person name="Riley R."/>
            <person name="Clum A."/>
            <person name="Nolan M."/>
            <person name="Lipzen A."/>
            <person name="Salamov A."/>
            <person name="Henrissat B."/>
            <person name="Wiebenga A."/>
            <person name="De vries R.P."/>
            <person name="Grigoriev I.V."/>
            <person name="Mortensen U.H."/>
            <person name="Andersen M.R."/>
            <person name="Baker S.E."/>
        </authorList>
    </citation>
    <scope>NUCLEOTIDE SEQUENCE [LARGE SCALE GENOMIC DNA]</scope>
    <source>
        <strain evidence="1 2">CBS 121593</strain>
    </source>
</reference>
<dbReference type="VEuPathDB" id="FungiDB:BO80DRAFT_211136"/>
<sequence length="72" mass="7916">MVHVCGIILLVSPRVISILFVPPFGHQTYFSSVGPIALLPNYVCCHVLLNCQNNELLLVVFLLYTSNAVSTI</sequence>
<dbReference type="GeneID" id="37219172"/>
<dbReference type="EMBL" id="KZ824423">
    <property type="protein sequence ID" value="RAL04871.1"/>
    <property type="molecule type" value="Genomic_DNA"/>
</dbReference>
<organism evidence="1 2">
    <name type="scientific">Aspergillus ibericus CBS 121593</name>
    <dbReference type="NCBI Taxonomy" id="1448316"/>
    <lineage>
        <taxon>Eukaryota</taxon>
        <taxon>Fungi</taxon>
        <taxon>Dikarya</taxon>
        <taxon>Ascomycota</taxon>
        <taxon>Pezizomycotina</taxon>
        <taxon>Eurotiomycetes</taxon>
        <taxon>Eurotiomycetidae</taxon>
        <taxon>Eurotiales</taxon>
        <taxon>Aspergillaceae</taxon>
        <taxon>Aspergillus</taxon>
        <taxon>Aspergillus subgen. Circumdati</taxon>
    </lineage>
</organism>